<name>A0A8B6GDV4_MYTGA</name>
<dbReference type="InterPro" id="IPR050541">
    <property type="entry name" value="LRR_TM_domain-containing"/>
</dbReference>
<evidence type="ECO:0000256" key="2">
    <source>
        <dbReference type="ARBA" id="ARBA00022729"/>
    </source>
</evidence>
<dbReference type="Proteomes" id="UP000596742">
    <property type="component" value="Unassembled WGS sequence"/>
</dbReference>
<dbReference type="InterPro" id="IPR001611">
    <property type="entry name" value="Leu-rich_rpt"/>
</dbReference>
<proteinExistence type="predicted"/>
<dbReference type="PANTHER" id="PTHR24369:SF210">
    <property type="entry name" value="CHAOPTIN-RELATED"/>
    <property type="match status" value="1"/>
</dbReference>
<keyword evidence="4" id="KW-0325">Glycoprotein</keyword>
<dbReference type="InterPro" id="IPR032675">
    <property type="entry name" value="LRR_dom_sf"/>
</dbReference>
<evidence type="ECO:0000256" key="5">
    <source>
        <dbReference type="SAM" id="SignalP"/>
    </source>
</evidence>
<dbReference type="Gene3D" id="3.30.420.10">
    <property type="entry name" value="Ribonuclease H-like superfamily/Ribonuclease H"/>
    <property type="match status" value="1"/>
</dbReference>
<dbReference type="Pfam" id="PF13855">
    <property type="entry name" value="LRR_8"/>
    <property type="match status" value="2"/>
</dbReference>
<dbReference type="SUPFAM" id="SSF52058">
    <property type="entry name" value="L domain-like"/>
    <property type="match status" value="1"/>
</dbReference>
<dbReference type="InterPro" id="IPR003591">
    <property type="entry name" value="Leu-rich_rpt_typical-subtyp"/>
</dbReference>
<protein>
    <submittedName>
        <fullName evidence="6">Uncharacterized protein</fullName>
    </submittedName>
</protein>
<organism evidence="6 7">
    <name type="scientific">Mytilus galloprovincialis</name>
    <name type="common">Mediterranean mussel</name>
    <dbReference type="NCBI Taxonomy" id="29158"/>
    <lineage>
        <taxon>Eukaryota</taxon>
        <taxon>Metazoa</taxon>
        <taxon>Spiralia</taxon>
        <taxon>Lophotrochozoa</taxon>
        <taxon>Mollusca</taxon>
        <taxon>Bivalvia</taxon>
        <taxon>Autobranchia</taxon>
        <taxon>Pteriomorphia</taxon>
        <taxon>Mytilida</taxon>
        <taxon>Mytiloidea</taxon>
        <taxon>Mytilidae</taxon>
        <taxon>Mytilinae</taxon>
        <taxon>Mytilus</taxon>
    </lineage>
</organism>
<dbReference type="PANTHER" id="PTHR24369">
    <property type="entry name" value="ANTIGEN BSP, PUTATIVE-RELATED"/>
    <property type="match status" value="1"/>
</dbReference>
<sequence>MKKERCYFFVVLLVCAKLVNASCPSTCSCSNSTSGFYVNCYSKSFESIPDLPNDTYNLNFAYNSIHDIDVKFCEKMPLLQTIYIYNNLIEEIPNATFKDCHQLITLDIDDNKLKSIAKMDFSSLRQLRTLDLSGNAIEYMHPEAFRNLTSLKTLDLGSNKIHNIEENTLRHLPNLRYLFMEENNISSINSISFQEMPNLYYLYLQNNRITDIPRDTFYNLSQLYRLYLFNNKIQFIQSYTFVNMTNLYNLDRLLSATITARQTPGMHNPRISAQTVRNRLREAGDESRFRLRRSDGRMRVYRRQNERYADACVHECDRFGGGGGGMMDNGRCHVVRVRRRHQPPESVNQLRAALMEEWNNISQAFIQRLIGSMRRRLTAVINARGGHTRY</sequence>
<feature type="signal peptide" evidence="5">
    <location>
        <begin position="1"/>
        <end position="21"/>
    </location>
</feature>
<accession>A0A8B6GDV4</accession>
<keyword evidence="7" id="KW-1185">Reference proteome</keyword>
<gene>
    <name evidence="6" type="ORF">MGAL_10B032792</name>
</gene>
<dbReference type="PROSITE" id="PS51257">
    <property type="entry name" value="PROKAR_LIPOPROTEIN"/>
    <property type="match status" value="1"/>
</dbReference>
<evidence type="ECO:0000313" key="7">
    <source>
        <dbReference type="Proteomes" id="UP000596742"/>
    </source>
</evidence>
<dbReference type="FunFam" id="3.80.10.10:FF:000770">
    <property type="entry name" value="Uncharacterized protein"/>
    <property type="match status" value="1"/>
</dbReference>
<keyword evidence="2 5" id="KW-0732">Signal</keyword>
<evidence type="ECO:0000256" key="3">
    <source>
        <dbReference type="ARBA" id="ARBA00022737"/>
    </source>
</evidence>
<dbReference type="AlphaFoldDB" id="A0A8B6GDV4"/>
<keyword evidence="3" id="KW-0677">Repeat</keyword>
<evidence type="ECO:0000313" key="6">
    <source>
        <dbReference type="EMBL" id="VDI62444.1"/>
    </source>
</evidence>
<feature type="chain" id="PRO_5032649290" evidence="5">
    <location>
        <begin position="22"/>
        <end position="390"/>
    </location>
</feature>
<dbReference type="InterPro" id="IPR036397">
    <property type="entry name" value="RNaseH_sf"/>
</dbReference>
<evidence type="ECO:0000256" key="1">
    <source>
        <dbReference type="ARBA" id="ARBA00022614"/>
    </source>
</evidence>
<dbReference type="GO" id="GO:0003676">
    <property type="term" value="F:nucleic acid binding"/>
    <property type="evidence" value="ECO:0007669"/>
    <property type="project" value="InterPro"/>
</dbReference>
<dbReference type="SMART" id="SM00365">
    <property type="entry name" value="LRR_SD22"/>
    <property type="match status" value="4"/>
</dbReference>
<comment type="caution">
    <text evidence="6">The sequence shown here is derived from an EMBL/GenBank/DDBJ whole genome shotgun (WGS) entry which is preliminary data.</text>
</comment>
<evidence type="ECO:0000256" key="4">
    <source>
        <dbReference type="ARBA" id="ARBA00023180"/>
    </source>
</evidence>
<reference evidence="6" key="1">
    <citation type="submission" date="2018-11" db="EMBL/GenBank/DDBJ databases">
        <authorList>
            <person name="Alioto T."/>
            <person name="Alioto T."/>
        </authorList>
    </citation>
    <scope>NUCLEOTIDE SEQUENCE</scope>
</reference>
<keyword evidence="1" id="KW-0433">Leucine-rich repeat</keyword>
<dbReference type="EMBL" id="UYJE01008254">
    <property type="protein sequence ID" value="VDI62444.1"/>
    <property type="molecule type" value="Genomic_DNA"/>
</dbReference>
<dbReference type="GO" id="GO:0005886">
    <property type="term" value="C:plasma membrane"/>
    <property type="evidence" value="ECO:0007669"/>
    <property type="project" value="TreeGrafter"/>
</dbReference>
<dbReference type="Gene3D" id="3.80.10.10">
    <property type="entry name" value="Ribonuclease Inhibitor"/>
    <property type="match status" value="1"/>
</dbReference>
<dbReference type="SMART" id="SM00369">
    <property type="entry name" value="LRR_TYP"/>
    <property type="match status" value="7"/>
</dbReference>
<dbReference type="PROSITE" id="PS51450">
    <property type="entry name" value="LRR"/>
    <property type="match status" value="3"/>
</dbReference>